<dbReference type="Gene3D" id="3.60.21.10">
    <property type="match status" value="1"/>
</dbReference>
<dbReference type="GO" id="GO:0005737">
    <property type="term" value="C:cytoplasm"/>
    <property type="evidence" value="ECO:0007669"/>
    <property type="project" value="TreeGrafter"/>
</dbReference>
<dbReference type="AlphaFoldDB" id="A0A368P7G0"/>
<keyword evidence="3" id="KW-1185">Reference proteome</keyword>
<accession>A0A368P7G0</accession>
<dbReference type="SUPFAM" id="SSF56300">
    <property type="entry name" value="Metallo-dependent phosphatases"/>
    <property type="match status" value="1"/>
</dbReference>
<dbReference type="InterPro" id="IPR006186">
    <property type="entry name" value="Ser/Thr-sp_prot-phosphatase"/>
</dbReference>
<dbReference type="InterPro" id="IPR050126">
    <property type="entry name" value="Ap4A_hydrolase"/>
</dbReference>
<proteinExistence type="predicted"/>
<dbReference type="InterPro" id="IPR029052">
    <property type="entry name" value="Metallo-depent_PP-like"/>
</dbReference>
<dbReference type="OrthoDB" id="9808081at2"/>
<protein>
    <submittedName>
        <fullName evidence="2">Phosphoesterase</fullName>
    </submittedName>
</protein>
<name>A0A368P7G0_9FLAO</name>
<dbReference type="RefSeq" id="WP_113965710.1">
    <property type="nucleotide sequence ID" value="NZ_QNRP01000001.1"/>
</dbReference>
<sequence length="311" mass="37133">MIDLIGDIHGHADELEMLLKKLGYTKEYKFYSHPNPDRKVLFVGDYIDRGPKNRETLEIVKQMVDNGTAIALMGNHEYNALCFHLKDANGEYLREHSEKNIQQHIKTIEHFKDRPKEFKMYLEWFKTLPLFYETETFRAVHACWDYNSIDYLKKNLENNKLTDAFIRESETEKGALYRAIENTLKGKEITIRGEGFLDKYKHRRNEMRFKWWEDLKNKTYKEMSVQEIKNLPNIKIDSTSIKDNNYYKKDDKMVFFGHYWLEFKDGEEPAVFRDNICCLDYSVAKEGHLVAYTFDDELTLDNKNFTYVKNT</sequence>
<dbReference type="Pfam" id="PF00149">
    <property type="entry name" value="Metallophos"/>
    <property type="match status" value="1"/>
</dbReference>
<evidence type="ECO:0000313" key="2">
    <source>
        <dbReference type="EMBL" id="RCU58230.1"/>
    </source>
</evidence>
<dbReference type="InterPro" id="IPR004843">
    <property type="entry name" value="Calcineurin-like_PHP"/>
</dbReference>
<dbReference type="PANTHER" id="PTHR42850">
    <property type="entry name" value="METALLOPHOSPHOESTERASE"/>
    <property type="match status" value="1"/>
</dbReference>
<dbReference type="PANTHER" id="PTHR42850:SF7">
    <property type="entry name" value="BIS(5'-NUCLEOSYL)-TETRAPHOSPHATASE PRPE [ASYMMETRICAL]"/>
    <property type="match status" value="1"/>
</dbReference>
<evidence type="ECO:0000313" key="3">
    <source>
        <dbReference type="Proteomes" id="UP000252249"/>
    </source>
</evidence>
<gene>
    <name evidence="2" type="ORF">DU428_02285</name>
</gene>
<dbReference type="EMBL" id="QPIG01000001">
    <property type="protein sequence ID" value="RCU58230.1"/>
    <property type="molecule type" value="Genomic_DNA"/>
</dbReference>
<dbReference type="GO" id="GO:0016791">
    <property type="term" value="F:phosphatase activity"/>
    <property type="evidence" value="ECO:0007669"/>
    <property type="project" value="TreeGrafter"/>
</dbReference>
<feature type="domain" description="Calcineurin-like phosphoesterase" evidence="1">
    <location>
        <begin position="2"/>
        <end position="168"/>
    </location>
</feature>
<dbReference type="PRINTS" id="PR00114">
    <property type="entry name" value="STPHPHTASE"/>
</dbReference>
<organism evidence="2 3">
    <name type="scientific">Oceanihabitans sediminis</name>
    <dbReference type="NCBI Taxonomy" id="1812012"/>
    <lineage>
        <taxon>Bacteria</taxon>
        <taxon>Pseudomonadati</taxon>
        <taxon>Bacteroidota</taxon>
        <taxon>Flavobacteriia</taxon>
        <taxon>Flavobacteriales</taxon>
        <taxon>Flavobacteriaceae</taxon>
        <taxon>Oceanihabitans</taxon>
    </lineage>
</organism>
<reference evidence="2 3" key="1">
    <citation type="submission" date="2018-07" db="EMBL/GenBank/DDBJ databases">
        <title>Oceanihabitans testaceum sp. nov., isolated from marine sediment.</title>
        <authorList>
            <person name="Li C.-M."/>
        </authorList>
    </citation>
    <scope>NUCLEOTIDE SEQUENCE [LARGE SCALE GENOMIC DNA]</scope>
    <source>
        <strain evidence="2 3">S9-10</strain>
    </source>
</reference>
<dbReference type="Proteomes" id="UP000252249">
    <property type="component" value="Unassembled WGS sequence"/>
</dbReference>
<comment type="caution">
    <text evidence="2">The sequence shown here is derived from an EMBL/GenBank/DDBJ whole genome shotgun (WGS) entry which is preliminary data.</text>
</comment>
<evidence type="ECO:0000259" key="1">
    <source>
        <dbReference type="Pfam" id="PF00149"/>
    </source>
</evidence>